<dbReference type="AlphaFoldDB" id="A0A2A8D2I1"/>
<evidence type="ECO:0000313" key="1">
    <source>
        <dbReference type="EMBL" id="PEN15084.1"/>
    </source>
</evidence>
<sequence>MALLFEVSHFLWHGQRWRRGEASSGSEKQIEVLKTALSAIASTDVESVTSGREFVPVPWLRRLQTASIPLLIRLCANRRLRLDEEGLGL</sequence>
<reference evidence="1 2" key="1">
    <citation type="submission" date="2017-10" db="EMBL/GenBank/DDBJ databases">
        <title>Draft genome of Longibacter Salinarum.</title>
        <authorList>
            <person name="Goh K.M."/>
            <person name="Shamsir M.S."/>
            <person name="Lim S.W."/>
        </authorList>
    </citation>
    <scope>NUCLEOTIDE SEQUENCE [LARGE SCALE GENOMIC DNA]</scope>
    <source>
        <strain evidence="1 2">KCTC 52045</strain>
    </source>
</reference>
<keyword evidence="2" id="KW-1185">Reference proteome</keyword>
<evidence type="ECO:0000313" key="2">
    <source>
        <dbReference type="Proteomes" id="UP000220102"/>
    </source>
</evidence>
<name>A0A2A8D2I1_9BACT</name>
<accession>A0A2A8D2I1</accession>
<proteinExistence type="predicted"/>
<comment type="caution">
    <text evidence="1">The sequence shown here is derived from an EMBL/GenBank/DDBJ whole genome shotgun (WGS) entry which is preliminary data.</text>
</comment>
<gene>
    <name evidence="1" type="ORF">CRI94_02000</name>
</gene>
<organism evidence="1 2">
    <name type="scientific">Longibacter salinarum</name>
    <dbReference type="NCBI Taxonomy" id="1850348"/>
    <lineage>
        <taxon>Bacteria</taxon>
        <taxon>Pseudomonadati</taxon>
        <taxon>Rhodothermota</taxon>
        <taxon>Rhodothermia</taxon>
        <taxon>Rhodothermales</taxon>
        <taxon>Salisaetaceae</taxon>
        <taxon>Longibacter</taxon>
    </lineage>
</organism>
<dbReference type="Proteomes" id="UP000220102">
    <property type="component" value="Unassembled WGS sequence"/>
</dbReference>
<dbReference type="EMBL" id="PDEQ01000001">
    <property type="protein sequence ID" value="PEN15084.1"/>
    <property type="molecule type" value="Genomic_DNA"/>
</dbReference>
<protein>
    <submittedName>
        <fullName evidence="1">Uncharacterized protein</fullName>
    </submittedName>
</protein>